<keyword evidence="3 5" id="KW-1133">Transmembrane helix</keyword>
<organism evidence="6 7">
    <name type="scientific">Leucobacter muris</name>
    <dbReference type="NCBI Taxonomy" id="1935379"/>
    <lineage>
        <taxon>Bacteria</taxon>
        <taxon>Bacillati</taxon>
        <taxon>Actinomycetota</taxon>
        <taxon>Actinomycetes</taxon>
        <taxon>Micrococcales</taxon>
        <taxon>Microbacteriaceae</taxon>
        <taxon>Leucobacter</taxon>
    </lineage>
</organism>
<dbReference type="Pfam" id="PF13365">
    <property type="entry name" value="Trypsin_2"/>
    <property type="match status" value="1"/>
</dbReference>
<feature type="transmembrane region" description="Helical" evidence="5">
    <location>
        <begin position="61"/>
        <end position="85"/>
    </location>
</feature>
<evidence type="ECO:0000256" key="5">
    <source>
        <dbReference type="SAM" id="Phobius"/>
    </source>
</evidence>
<feature type="transmembrane region" description="Helical" evidence="5">
    <location>
        <begin position="105"/>
        <end position="126"/>
    </location>
</feature>
<evidence type="ECO:0000256" key="2">
    <source>
        <dbReference type="ARBA" id="ARBA00022692"/>
    </source>
</evidence>
<accession>A0ABX5QDK3</accession>
<evidence type="ECO:0000313" key="7">
    <source>
        <dbReference type="Proteomes" id="UP000285768"/>
    </source>
</evidence>
<evidence type="ECO:0000313" key="6">
    <source>
        <dbReference type="EMBL" id="QAB17144.1"/>
    </source>
</evidence>
<keyword evidence="2 5" id="KW-0812">Transmembrane</keyword>
<proteinExistence type="predicted"/>
<dbReference type="InterPro" id="IPR003825">
    <property type="entry name" value="Colicin-V_CvpA"/>
</dbReference>
<dbReference type="GO" id="GO:0008233">
    <property type="term" value="F:peptidase activity"/>
    <property type="evidence" value="ECO:0007669"/>
    <property type="project" value="UniProtKB-KW"/>
</dbReference>
<reference evidence="6 7" key="1">
    <citation type="submission" date="2019-01" db="EMBL/GenBank/DDBJ databases">
        <title>Leucobacter muris sp. nov. isolated from the nose of a laboratory mouse.</title>
        <authorList>
            <person name="Benga L."/>
            <person name="Sproeer C."/>
            <person name="Schumann P."/>
            <person name="Verbarg S."/>
            <person name="Bunk B."/>
            <person name="Engelhardt E."/>
            <person name="Benten P.M."/>
            <person name="Sager M."/>
        </authorList>
    </citation>
    <scope>NUCLEOTIDE SEQUENCE [LARGE SCALE GENOMIC DNA]</scope>
    <source>
        <strain evidence="6 7">DSM 101948</strain>
    </source>
</reference>
<dbReference type="Pfam" id="PF02674">
    <property type="entry name" value="Colicin_V"/>
    <property type="match status" value="1"/>
</dbReference>
<dbReference type="SUPFAM" id="SSF50494">
    <property type="entry name" value="Trypsin-like serine proteases"/>
    <property type="match status" value="1"/>
</dbReference>
<dbReference type="InterPro" id="IPR047680">
    <property type="entry name" value="MarP-like"/>
</dbReference>
<sequence>MPAVADVIILLLLVIGLTAGFRAGLFSTLGAACGLLAGAAATPWVLPLIARELPETGWRSAAVIAAAAGLLALGGCIGAAVGALIRSGADRIRLRPLERLLGGALGLIAAVTSVSLIGSAVAASGIPGVSSTVASSSLLRYLDRVTPEPLVEAMARLHSALLGDTVLPAIDGLIDENLVLASPDLSRVDTDDPALAAAGASVARISGIAHGCGTMPTGSGFVVAEDRIVTNAHVVAGIDTPLVELPGQPARDGRVVYFDPVDDLAIVAADVDAAPLPLDDALAPGGVGAVQGYPHGGPFRTVAAGVLATGSTTVPDIYGSGGAQRFVHTLDAVVQPGNSGGPLLTEAGAVAGVVFARDAVRPGVGYAMTLAELLPVLATLDASAEPAAVPSGRCVG</sequence>
<dbReference type="GO" id="GO:0006508">
    <property type="term" value="P:proteolysis"/>
    <property type="evidence" value="ECO:0007669"/>
    <property type="project" value="UniProtKB-KW"/>
</dbReference>
<dbReference type="Proteomes" id="UP000285768">
    <property type="component" value="Chromosome"/>
</dbReference>
<dbReference type="RefSeq" id="WP_128386393.1">
    <property type="nucleotide sequence ID" value="NZ_CP035037.1"/>
</dbReference>
<dbReference type="NCBIfam" id="NF033740">
    <property type="entry name" value="MarP_fam_protase"/>
    <property type="match status" value="1"/>
</dbReference>
<dbReference type="PANTHER" id="PTHR43019:SF23">
    <property type="entry name" value="PROTEASE DO-LIKE 5, CHLOROPLASTIC"/>
    <property type="match status" value="1"/>
</dbReference>
<dbReference type="EMBL" id="CP035037">
    <property type="protein sequence ID" value="QAB17144.1"/>
    <property type="molecule type" value="Genomic_DNA"/>
</dbReference>
<protein>
    <submittedName>
        <fullName evidence="6">Serine protease</fullName>
    </submittedName>
</protein>
<evidence type="ECO:0000256" key="4">
    <source>
        <dbReference type="ARBA" id="ARBA00023136"/>
    </source>
</evidence>
<gene>
    <name evidence="6" type="ORF">Leucomu_03690</name>
</gene>
<keyword evidence="6" id="KW-0378">Hydrolase</keyword>
<comment type="subcellular location">
    <subcellularLocation>
        <location evidence="1">Membrane</location>
        <topology evidence="1">Multi-pass membrane protein</topology>
    </subcellularLocation>
</comment>
<keyword evidence="6" id="KW-0645">Protease</keyword>
<dbReference type="InterPro" id="IPR043504">
    <property type="entry name" value="Peptidase_S1_PA_chymotrypsin"/>
</dbReference>
<name>A0ABX5QDK3_9MICO</name>
<dbReference type="Gene3D" id="2.40.10.10">
    <property type="entry name" value="Trypsin-like serine proteases"/>
    <property type="match status" value="2"/>
</dbReference>
<evidence type="ECO:0000256" key="3">
    <source>
        <dbReference type="ARBA" id="ARBA00022989"/>
    </source>
</evidence>
<keyword evidence="4 5" id="KW-0472">Membrane</keyword>
<keyword evidence="7" id="KW-1185">Reference proteome</keyword>
<evidence type="ECO:0000256" key="1">
    <source>
        <dbReference type="ARBA" id="ARBA00004141"/>
    </source>
</evidence>
<dbReference type="InterPro" id="IPR009003">
    <property type="entry name" value="Peptidase_S1_PA"/>
</dbReference>
<dbReference type="PANTHER" id="PTHR43019">
    <property type="entry name" value="SERINE ENDOPROTEASE DEGS"/>
    <property type="match status" value="1"/>
</dbReference>